<sequence length="109" mass="11933">MVTFVKFCWAMSLPRFLATDADGENMLVPSGLGLELCKPAIKDAGMPNPEVMDPDKVELVEGIVTPIFPKLIEGALEPDVPELWAMIVALLLDACVGCPSRFWTLLLLF</sequence>
<dbReference type="AlphaFoldDB" id="A0A2K3K6M6"/>
<organism evidence="2 3">
    <name type="scientific">Trifolium pratense</name>
    <name type="common">Red clover</name>
    <dbReference type="NCBI Taxonomy" id="57577"/>
    <lineage>
        <taxon>Eukaryota</taxon>
        <taxon>Viridiplantae</taxon>
        <taxon>Streptophyta</taxon>
        <taxon>Embryophyta</taxon>
        <taxon>Tracheophyta</taxon>
        <taxon>Spermatophyta</taxon>
        <taxon>Magnoliopsida</taxon>
        <taxon>eudicotyledons</taxon>
        <taxon>Gunneridae</taxon>
        <taxon>Pentapetalae</taxon>
        <taxon>rosids</taxon>
        <taxon>fabids</taxon>
        <taxon>Fabales</taxon>
        <taxon>Fabaceae</taxon>
        <taxon>Papilionoideae</taxon>
        <taxon>50 kb inversion clade</taxon>
        <taxon>NPAAA clade</taxon>
        <taxon>Hologalegina</taxon>
        <taxon>IRL clade</taxon>
        <taxon>Trifolieae</taxon>
        <taxon>Trifolium</taxon>
    </lineage>
</organism>
<keyword evidence="1" id="KW-0732">Signal</keyword>
<evidence type="ECO:0000256" key="1">
    <source>
        <dbReference type="SAM" id="SignalP"/>
    </source>
</evidence>
<protein>
    <submittedName>
        <fullName evidence="2">Uncharacterized protein</fullName>
    </submittedName>
</protein>
<accession>A0A2K3K6M6</accession>
<comment type="caution">
    <text evidence="2">The sequence shown here is derived from an EMBL/GenBank/DDBJ whole genome shotgun (WGS) entry which is preliminary data.</text>
</comment>
<evidence type="ECO:0000313" key="2">
    <source>
        <dbReference type="EMBL" id="PNX61923.1"/>
    </source>
</evidence>
<name>A0A2K3K6M6_TRIPR</name>
<proteinExistence type="predicted"/>
<gene>
    <name evidence="2" type="ORF">L195_g052706</name>
</gene>
<reference evidence="2 3" key="2">
    <citation type="journal article" date="2017" name="Front. Plant Sci.">
        <title>Gene Classification and Mining of Molecular Markers Useful in Red Clover (Trifolium pratense) Breeding.</title>
        <authorList>
            <person name="Istvanek J."/>
            <person name="Dluhosova J."/>
            <person name="Dluhos P."/>
            <person name="Patkova L."/>
            <person name="Nedelnik J."/>
            <person name="Repkova J."/>
        </authorList>
    </citation>
    <scope>NUCLEOTIDE SEQUENCE [LARGE SCALE GENOMIC DNA]</scope>
    <source>
        <strain evidence="3">cv. Tatra</strain>
        <tissue evidence="2">Young leaves</tissue>
    </source>
</reference>
<feature type="signal peptide" evidence="1">
    <location>
        <begin position="1"/>
        <end position="23"/>
    </location>
</feature>
<reference evidence="2 3" key="1">
    <citation type="journal article" date="2014" name="Am. J. Bot.">
        <title>Genome assembly and annotation for red clover (Trifolium pratense; Fabaceae).</title>
        <authorList>
            <person name="Istvanek J."/>
            <person name="Jaros M."/>
            <person name="Krenek A."/>
            <person name="Repkova J."/>
        </authorList>
    </citation>
    <scope>NUCLEOTIDE SEQUENCE [LARGE SCALE GENOMIC DNA]</scope>
    <source>
        <strain evidence="3">cv. Tatra</strain>
        <tissue evidence="2">Young leaves</tissue>
    </source>
</reference>
<feature type="chain" id="PRO_5014431523" evidence="1">
    <location>
        <begin position="24"/>
        <end position="109"/>
    </location>
</feature>
<dbReference type="Proteomes" id="UP000236291">
    <property type="component" value="Unassembled WGS sequence"/>
</dbReference>
<evidence type="ECO:0000313" key="3">
    <source>
        <dbReference type="Proteomes" id="UP000236291"/>
    </source>
</evidence>
<dbReference type="EMBL" id="ASHM01086415">
    <property type="protein sequence ID" value="PNX61923.1"/>
    <property type="molecule type" value="Genomic_DNA"/>
</dbReference>